<evidence type="ECO:0000313" key="8">
    <source>
        <dbReference type="Proteomes" id="UP000240542"/>
    </source>
</evidence>
<dbReference type="PIRSF" id="PIRSF015582">
    <property type="entry name" value="Cit_lyase_B"/>
    <property type="match status" value="1"/>
</dbReference>
<accession>A0A2P8CXE4</accession>
<dbReference type="RefSeq" id="WP_106586101.1">
    <property type="nucleotide sequence ID" value="NZ_PYGA01000025.1"/>
</dbReference>
<keyword evidence="2 5" id="KW-0479">Metal-binding</keyword>
<evidence type="ECO:0000256" key="3">
    <source>
        <dbReference type="ARBA" id="ARBA00022842"/>
    </source>
</evidence>
<dbReference type="Gene3D" id="3.20.20.60">
    <property type="entry name" value="Phosphoenolpyruvate-binding domains"/>
    <property type="match status" value="1"/>
</dbReference>
<dbReference type="AlphaFoldDB" id="A0A2P8CXE4"/>
<dbReference type="Proteomes" id="UP000240542">
    <property type="component" value="Unassembled WGS sequence"/>
</dbReference>
<evidence type="ECO:0000256" key="5">
    <source>
        <dbReference type="PIRSR" id="PIRSR015582-2"/>
    </source>
</evidence>
<dbReference type="OrthoDB" id="4322898at2"/>
<dbReference type="InterPro" id="IPR015813">
    <property type="entry name" value="Pyrv/PenolPyrv_kinase-like_dom"/>
</dbReference>
<dbReference type="InterPro" id="IPR040442">
    <property type="entry name" value="Pyrv_kinase-like_dom_sf"/>
</dbReference>
<protein>
    <submittedName>
        <fullName evidence="7">Citrate lyase subunit beta/citryl-CoA lyase</fullName>
    </submittedName>
</protein>
<reference evidence="7 8" key="1">
    <citation type="submission" date="2018-03" db="EMBL/GenBank/DDBJ databases">
        <title>Genomic Encyclopedia of Archaeal and Bacterial Type Strains, Phase II (KMG-II): from individual species to whole genera.</title>
        <authorList>
            <person name="Goeker M."/>
        </authorList>
    </citation>
    <scope>NUCLEOTIDE SEQUENCE [LARGE SCALE GENOMIC DNA]</scope>
    <source>
        <strain evidence="7 8">DSM 45312</strain>
    </source>
</reference>
<evidence type="ECO:0000256" key="2">
    <source>
        <dbReference type="ARBA" id="ARBA00022723"/>
    </source>
</evidence>
<feature type="binding site" evidence="5">
    <location>
        <position position="146"/>
    </location>
    <ligand>
        <name>Mg(2+)</name>
        <dbReference type="ChEBI" id="CHEBI:18420"/>
    </ligand>
</feature>
<dbReference type="PANTHER" id="PTHR32308">
    <property type="entry name" value="LYASE BETA SUBUNIT, PUTATIVE (AFU_ORTHOLOGUE AFUA_4G13030)-RELATED"/>
    <property type="match status" value="1"/>
</dbReference>
<dbReference type="InterPro" id="IPR005000">
    <property type="entry name" value="Aldolase/citrate-lyase_domain"/>
</dbReference>
<keyword evidence="8" id="KW-1185">Reference proteome</keyword>
<organism evidence="7 8">
    <name type="scientific">Murinocardiopsis flavida</name>
    <dbReference type="NCBI Taxonomy" id="645275"/>
    <lineage>
        <taxon>Bacteria</taxon>
        <taxon>Bacillati</taxon>
        <taxon>Actinomycetota</taxon>
        <taxon>Actinomycetes</taxon>
        <taxon>Streptosporangiales</taxon>
        <taxon>Nocardiopsidaceae</taxon>
        <taxon>Murinocardiopsis</taxon>
    </lineage>
</organism>
<comment type="caution">
    <text evidence="7">The sequence shown here is derived from an EMBL/GenBank/DDBJ whole genome shotgun (WGS) entry which is preliminary data.</text>
</comment>
<keyword evidence="7" id="KW-0456">Lyase</keyword>
<dbReference type="EMBL" id="PYGA01000025">
    <property type="protein sequence ID" value="PSK89655.1"/>
    <property type="molecule type" value="Genomic_DNA"/>
</dbReference>
<feature type="binding site" evidence="5">
    <location>
        <position position="120"/>
    </location>
    <ligand>
        <name>Mg(2+)</name>
        <dbReference type="ChEBI" id="CHEBI:18420"/>
    </ligand>
</feature>
<feature type="binding site" evidence="4">
    <location>
        <position position="72"/>
    </location>
    <ligand>
        <name>substrate</name>
    </ligand>
</feature>
<dbReference type="InterPro" id="IPR011206">
    <property type="entry name" value="Citrate_lyase_beta/mcl1/mcl2"/>
</dbReference>
<gene>
    <name evidence="7" type="ORF">CLV63_12549</name>
</gene>
<feature type="binding site" evidence="4">
    <location>
        <position position="120"/>
    </location>
    <ligand>
        <name>substrate</name>
    </ligand>
</feature>
<feature type="domain" description="HpcH/HpaI aldolase/citrate lyase" evidence="6">
    <location>
        <begin position="16"/>
        <end position="110"/>
    </location>
</feature>
<evidence type="ECO:0000256" key="1">
    <source>
        <dbReference type="ARBA" id="ARBA00001946"/>
    </source>
</evidence>
<dbReference type="PANTHER" id="PTHR32308:SF10">
    <property type="entry name" value="CITRATE LYASE SUBUNIT BETA"/>
    <property type="match status" value="1"/>
</dbReference>
<dbReference type="GO" id="GO:0016829">
    <property type="term" value="F:lyase activity"/>
    <property type="evidence" value="ECO:0007669"/>
    <property type="project" value="UniProtKB-KW"/>
</dbReference>
<evidence type="ECO:0000256" key="4">
    <source>
        <dbReference type="PIRSR" id="PIRSR015582-1"/>
    </source>
</evidence>
<proteinExistence type="predicted"/>
<name>A0A2P8CXE4_9ACTN</name>
<evidence type="ECO:0000313" key="7">
    <source>
        <dbReference type="EMBL" id="PSK89655.1"/>
    </source>
</evidence>
<dbReference type="Pfam" id="PF03328">
    <property type="entry name" value="HpcH_HpaI"/>
    <property type="match status" value="2"/>
</dbReference>
<feature type="domain" description="HpcH/HpaI aldolase/citrate lyase" evidence="6">
    <location>
        <begin position="114"/>
        <end position="219"/>
    </location>
</feature>
<dbReference type="GO" id="GO:0000287">
    <property type="term" value="F:magnesium ion binding"/>
    <property type="evidence" value="ECO:0007669"/>
    <property type="project" value="TreeGrafter"/>
</dbReference>
<evidence type="ECO:0000259" key="6">
    <source>
        <dbReference type="Pfam" id="PF03328"/>
    </source>
</evidence>
<sequence>MGAPVEPSVELPGPALLFCPGDRPDRYDKAAGRADAVILDLEDSVAPEDKERARAEVVGALGRLDPARTVVRVNAPGTEWWDGDVAAVAAAGVRLVMLPKAQSPEDVAALAPAGVIALCETAAGVLAAPQIAAAPSCLALSWGGEDLMADLGGASSRGADGAYRDVVRHARSAVLLAAAAHRRPAVDTVHLDIGDLDGLAAASVDAAESGFAAKMCIHPDHAAVIRSSFAPAPADAAWARGVLAAARDEPSGVFRYEGRMIDAPVLAQAESIVRRACG</sequence>
<keyword evidence="3 5" id="KW-0460">Magnesium</keyword>
<comment type="cofactor">
    <cofactor evidence="1">
        <name>Mg(2+)</name>
        <dbReference type="ChEBI" id="CHEBI:18420"/>
    </cofactor>
</comment>
<dbReference type="GO" id="GO:0006107">
    <property type="term" value="P:oxaloacetate metabolic process"/>
    <property type="evidence" value="ECO:0007669"/>
    <property type="project" value="TreeGrafter"/>
</dbReference>
<dbReference type="SUPFAM" id="SSF51621">
    <property type="entry name" value="Phosphoenolpyruvate/pyruvate domain"/>
    <property type="match status" value="1"/>
</dbReference>